<dbReference type="EMBL" id="VBPA01000214">
    <property type="protein sequence ID" value="TMQ70349.1"/>
    <property type="molecule type" value="Genomic_DNA"/>
</dbReference>
<proteinExistence type="predicted"/>
<protein>
    <submittedName>
        <fullName evidence="1">Uncharacterized protein</fullName>
    </submittedName>
</protein>
<reference evidence="1 2" key="1">
    <citation type="journal article" date="2019" name="Nat. Microbiol.">
        <title>Mediterranean grassland soil C-N compound turnover is dependent on rainfall and depth, and is mediated by genomically divergent microorganisms.</title>
        <authorList>
            <person name="Diamond S."/>
            <person name="Andeer P.F."/>
            <person name="Li Z."/>
            <person name="Crits-Christoph A."/>
            <person name="Burstein D."/>
            <person name="Anantharaman K."/>
            <person name="Lane K.R."/>
            <person name="Thomas B.C."/>
            <person name="Pan C."/>
            <person name="Northen T.R."/>
            <person name="Banfield J.F."/>
        </authorList>
    </citation>
    <scope>NUCLEOTIDE SEQUENCE [LARGE SCALE GENOMIC DNA]</scope>
    <source>
        <strain evidence="1">WS_10</strain>
    </source>
</reference>
<organism evidence="1 2">
    <name type="scientific">Eiseniibacteriota bacterium</name>
    <dbReference type="NCBI Taxonomy" id="2212470"/>
    <lineage>
        <taxon>Bacteria</taxon>
        <taxon>Candidatus Eiseniibacteriota</taxon>
    </lineage>
</organism>
<comment type="caution">
    <text evidence="1">The sequence shown here is derived from an EMBL/GenBank/DDBJ whole genome shotgun (WGS) entry which is preliminary data.</text>
</comment>
<dbReference type="Proteomes" id="UP000319836">
    <property type="component" value="Unassembled WGS sequence"/>
</dbReference>
<sequence length="269" mass="29899">MPSTSSTPVIASLEVPRERHDEHALQVLAPLVRALSFSAAVEAVWFSRVNKPRWGLRLHVRGETRWLEESGRALLLEGLGGEALFEETEPDDKWTGGREARERLEPFHHQDTAGCLEALAADRAGSLVSRSRHSARLIEGLLDLLAVRGPERVAFYRRSFEWAIALGRWDREVFDALERTFAAQRPMLEALIESPAAEDDGGWAGPESARIGRALLHELRTVLTPSTDASSLALFAAHAHSNRLGIHGGREAALRYLVWRARDGWMPAP</sequence>
<evidence type="ECO:0000313" key="1">
    <source>
        <dbReference type="EMBL" id="TMQ70349.1"/>
    </source>
</evidence>
<name>A0A538U3K9_UNCEI</name>
<dbReference type="AlphaFoldDB" id="A0A538U3K9"/>
<accession>A0A538U3K9</accession>
<evidence type="ECO:0000313" key="2">
    <source>
        <dbReference type="Proteomes" id="UP000319836"/>
    </source>
</evidence>
<gene>
    <name evidence="1" type="ORF">E6K80_08810</name>
</gene>